<dbReference type="Pfam" id="PF13439">
    <property type="entry name" value="Glyco_transf_4"/>
    <property type="match status" value="1"/>
</dbReference>
<evidence type="ECO:0000313" key="3">
    <source>
        <dbReference type="EMBL" id="WRO21462.1"/>
    </source>
</evidence>
<keyword evidence="3" id="KW-0328">Glycosyltransferase</keyword>
<dbReference type="Gene3D" id="3.40.50.2000">
    <property type="entry name" value="Glycogen Phosphorylase B"/>
    <property type="match status" value="2"/>
</dbReference>
<dbReference type="AlphaFoldDB" id="A0AAU0ULR4"/>
<dbReference type="InterPro" id="IPR050194">
    <property type="entry name" value="Glycosyltransferase_grp1"/>
</dbReference>
<dbReference type="PANTHER" id="PTHR45947">
    <property type="entry name" value="SULFOQUINOVOSYL TRANSFERASE SQD2"/>
    <property type="match status" value="1"/>
</dbReference>
<dbReference type="PANTHER" id="PTHR45947:SF3">
    <property type="entry name" value="SULFOQUINOVOSYL TRANSFERASE SQD2"/>
    <property type="match status" value="1"/>
</dbReference>
<dbReference type="RefSeq" id="WP_366924305.1">
    <property type="nucleotide sequence ID" value="NZ_CP121694.1"/>
</dbReference>
<evidence type="ECO:0000313" key="4">
    <source>
        <dbReference type="Proteomes" id="UP001329915"/>
    </source>
</evidence>
<dbReference type="GO" id="GO:0016757">
    <property type="term" value="F:glycosyltransferase activity"/>
    <property type="evidence" value="ECO:0007669"/>
    <property type="project" value="UniProtKB-KW"/>
</dbReference>
<keyword evidence="4" id="KW-1185">Reference proteome</keyword>
<dbReference type="Pfam" id="PF00534">
    <property type="entry name" value="Glycos_transf_1"/>
    <property type="match status" value="1"/>
</dbReference>
<dbReference type="InterPro" id="IPR001296">
    <property type="entry name" value="Glyco_trans_1"/>
</dbReference>
<gene>
    <name evidence="3" type="ORF">MFMK1_001270</name>
</gene>
<dbReference type="SUPFAM" id="SSF53756">
    <property type="entry name" value="UDP-Glycosyltransferase/glycogen phosphorylase"/>
    <property type="match status" value="1"/>
</dbReference>
<dbReference type="Proteomes" id="UP001329915">
    <property type="component" value="Chromosome"/>
</dbReference>
<keyword evidence="3" id="KW-0808">Transferase</keyword>
<dbReference type="InterPro" id="IPR028098">
    <property type="entry name" value="Glyco_trans_4-like_N"/>
</dbReference>
<protein>
    <submittedName>
        <fullName evidence="3">Glycosyltransferase</fullName>
        <ecNumber evidence="3">2.4.-.-</ecNumber>
    </submittedName>
</protein>
<feature type="domain" description="Glycosyltransferase subfamily 4-like N-terminal" evidence="2">
    <location>
        <begin position="7"/>
        <end position="174"/>
    </location>
</feature>
<reference evidence="3 4" key="1">
    <citation type="submission" date="2023-04" db="EMBL/GenBank/DDBJ databases">
        <authorList>
            <person name="Hsu D."/>
        </authorList>
    </citation>
    <scope>NUCLEOTIDE SEQUENCE [LARGE SCALE GENOMIC DNA]</scope>
    <source>
        <strain evidence="3 4">MK1</strain>
    </source>
</reference>
<dbReference type="EMBL" id="CP121694">
    <property type="protein sequence ID" value="WRO21462.1"/>
    <property type="molecule type" value="Genomic_DNA"/>
</dbReference>
<organism evidence="3 4">
    <name type="scientific">Metallumcola ferriviriculae</name>
    <dbReference type="NCBI Taxonomy" id="3039180"/>
    <lineage>
        <taxon>Bacteria</taxon>
        <taxon>Bacillati</taxon>
        <taxon>Bacillota</taxon>
        <taxon>Clostridia</taxon>
        <taxon>Neomoorellales</taxon>
        <taxon>Desulfitibacteraceae</taxon>
        <taxon>Metallumcola</taxon>
    </lineage>
</organism>
<dbReference type="KEGG" id="dbc:MFMK1_001270"/>
<dbReference type="EC" id="2.4.-.-" evidence="3"/>
<name>A0AAU0ULR4_9FIRM</name>
<proteinExistence type="predicted"/>
<accession>A0AAU0ULR4</accession>
<feature type="domain" description="Glycosyl transferase family 1" evidence="1">
    <location>
        <begin position="187"/>
        <end position="332"/>
    </location>
</feature>
<evidence type="ECO:0000259" key="1">
    <source>
        <dbReference type="Pfam" id="PF00534"/>
    </source>
</evidence>
<sequence length="359" mass="40782">MVESFAGGVLTSVSQLCNVQVFDQNDVFLAYSMRQETPSDFSAKLDPRIQTIRINLVRQIAPYRDLLGLFEMRKILKKVNPDILHLHSSKAGLIGRLANRMVLGKKIKVFYSPRGFGFLQLNVRSLKQLMYFYIEKFGTNLGGITVACSASEAKEASRLRKNNIIIIENAVDTDIIPKKDWSCEQTDVIKIGTVGRLCPQKNPQMFEQLVMNYVHRDNVAFCWIGGGNEGFKFQTQKNITLTGWLPREDALTYLSTLDIYIQTSLWEGMPLSVIEAMVSGIPAVVTDVVGNRDVIEHGRTGFIARNLKEMVDYVDLLTNDSKLRMEMGQWARDSALERFGLHRLRQDITQLYRGNYSIL</sequence>
<evidence type="ECO:0000259" key="2">
    <source>
        <dbReference type="Pfam" id="PF13439"/>
    </source>
</evidence>